<name>A0A9N9P508_9GLOM</name>
<accession>A0A9N9P508</accession>
<comment type="caution">
    <text evidence="1">The sequence shown here is derived from an EMBL/GenBank/DDBJ whole genome shotgun (WGS) entry which is preliminary data.</text>
</comment>
<evidence type="ECO:0000313" key="1">
    <source>
        <dbReference type="EMBL" id="CAG8790495.1"/>
    </source>
</evidence>
<protein>
    <submittedName>
        <fullName evidence="1">27067_t:CDS:1</fullName>
    </submittedName>
</protein>
<feature type="non-terminal residue" evidence="1">
    <location>
        <position position="1"/>
    </location>
</feature>
<dbReference type="AlphaFoldDB" id="A0A9N9P508"/>
<proteinExistence type="predicted"/>
<organism evidence="1 2">
    <name type="scientific">Dentiscutata erythropus</name>
    <dbReference type="NCBI Taxonomy" id="1348616"/>
    <lineage>
        <taxon>Eukaryota</taxon>
        <taxon>Fungi</taxon>
        <taxon>Fungi incertae sedis</taxon>
        <taxon>Mucoromycota</taxon>
        <taxon>Glomeromycotina</taxon>
        <taxon>Glomeromycetes</taxon>
        <taxon>Diversisporales</taxon>
        <taxon>Gigasporaceae</taxon>
        <taxon>Dentiscutata</taxon>
    </lineage>
</organism>
<evidence type="ECO:0000313" key="2">
    <source>
        <dbReference type="Proteomes" id="UP000789405"/>
    </source>
</evidence>
<keyword evidence="2" id="KW-1185">Reference proteome</keyword>
<reference evidence="1" key="1">
    <citation type="submission" date="2021-06" db="EMBL/GenBank/DDBJ databases">
        <authorList>
            <person name="Kallberg Y."/>
            <person name="Tangrot J."/>
            <person name="Rosling A."/>
        </authorList>
    </citation>
    <scope>NUCLEOTIDE SEQUENCE</scope>
    <source>
        <strain evidence="1">MA453B</strain>
    </source>
</reference>
<gene>
    <name evidence="1" type="ORF">DERYTH_LOCUS21325</name>
</gene>
<dbReference type="EMBL" id="CAJVPY010026948">
    <property type="protein sequence ID" value="CAG8790495.1"/>
    <property type="molecule type" value="Genomic_DNA"/>
</dbReference>
<sequence length="102" mass="12193">EHKEKLQKKLKEFDQKIEEYLNGNLINKKTPIQETKRVYNLKKKEFREQIFNYIEEEEVNPENLTDEEITTYLVYSLVIANKSKVKASLETFQENHSTLEIG</sequence>
<dbReference type="Proteomes" id="UP000789405">
    <property type="component" value="Unassembled WGS sequence"/>
</dbReference>